<gene>
    <name evidence="1" type="ORF">AEK19_MT1999</name>
</gene>
<protein>
    <submittedName>
        <fullName evidence="1">Uncharacterized protein</fullName>
    </submittedName>
</protein>
<name>A0A1Y0B419_9LAMI</name>
<dbReference type="EMBL" id="KY774314">
    <property type="protein sequence ID" value="ART32161.1"/>
    <property type="molecule type" value="Genomic_DNA"/>
</dbReference>
<accession>A0A1Y0B419</accession>
<organism evidence="1">
    <name type="scientific">Utricularia reniformis</name>
    <dbReference type="NCBI Taxonomy" id="192314"/>
    <lineage>
        <taxon>Eukaryota</taxon>
        <taxon>Viridiplantae</taxon>
        <taxon>Streptophyta</taxon>
        <taxon>Embryophyta</taxon>
        <taxon>Tracheophyta</taxon>
        <taxon>Spermatophyta</taxon>
        <taxon>Magnoliopsida</taxon>
        <taxon>eudicotyledons</taxon>
        <taxon>Gunneridae</taxon>
        <taxon>Pentapetalae</taxon>
        <taxon>asterids</taxon>
        <taxon>lamiids</taxon>
        <taxon>Lamiales</taxon>
        <taxon>Lentibulariaceae</taxon>
        <taxon>Utricularia</taxon>
    </lineage>
</organism>
<reference evidence="1" key="1">
    <citation type="submission" date="2017-03" db="EMBL/GenBank/DDBJ databases">
        <title>The mitochondrial genome of the carnivorous plant Utricularia reniformis (Lentibulariaceae): structure, comparative analysis and evolutionary landmarks.</title>
        <authorList>
            <person name="Silva S.R."/>
            <person name="Alvarenga D.O."/>
            <person name="Michael T.P."/>
            <person name="Miranda V.F.O."/>
            <person name="Varani A.M."/>
        </authorList>
    </citation>
    <scope>NUCLEOTIDE SEQUENCE</scope>
</reference>
<dbReference type="AlphaFoldDB" id="A0A1Y0B419"/>
<sequence>MYSRKMRAHYTSRRSKLMSTIVGRVLNLNYLTYSFQQLRVGAYQAPPRKRASPVPKQIPFPFSRVPNSIFRAGLSPSQDN</sequence>
<geneLocation type="mitochondrion" evidence="1"/>
<keyword evidence="1" id="KW-0496">Mitochondrion</keyword>
<evidence type="ECO:0000313" key="1">
    <source>
        <dbReference type="EMBL" id="ART32161.1"/>
    </source>
</evidence>
<proteinExistence type="predicted"/>